<name>A0ABY8FG98_9HYPH</name>
<keyword evidence="3" id="KW-1185">Reference proteome</keyword>
<feature type="signal peptide" evidence="1">
    <location>
        <begin position="1"/>
        <end position="20"/>
    </location>
</feature>
<evidence type="ECO:0000256" key="1">
    <source>
        <dbReference type="SAM" id="SignalP"/>
    </source>
</evidence>
<dbReference type="Proteomes" id="UP001209803">
    <property type="component" value="Chromosome"/>
</dbReference>
<accession>A0ABY8FG98</accession>
<keyword evidence="1" id="KW-0732">Signal</keyword>
<protein>
    <submittedName>
        <fullName evidence="2">Uncharacterized protein</fullName>
    </submittedName>
</protein>
<proteinExistence type="predicted"/>
<evidence type="ECO:0000313" key="3">
    <source>
        <dbReference type="Proteomes" id="UP001209803"/>
    </source>
</evidence>
<dbReference type="RefSeq" id="WP_265682321.1">
    <property type="nucleotide sequence ID" value="NZ_CP120863.1"/>
</dbReference>
<dbReference type="EMBL" id="CP120863">
    <property type="protein sequence ID" value="WFE92270.1"/>
    <property type="molecule type" value="Genomic_DNA"/>
</dbReference>
<evidence type="ECO:0000313" key="2">
    <source>
        <dbReference type="EMBL" id="WFE92270.1"/>
    </source>
</evidence>
<organism evidence="2 3">
    <name type="scientific">Roseibium porphyridii</name>
    <dbReference type="NCBI Taxonomy" id="2866279"/>
    <lineage>
        <taxon>Bacteria</taxon>
        <taxon>Pseudomonadati</taxon>
        <taxon>Pseudomonadota</taxon>
        <taxon>Alphaproteobacteria</taxon>
        <taxon>Hyphomicrobiales</taxon>
        <taxon>Stappiaceae</taxon>
        <taxon>Roseibium</taxon>
    </lineage>
</organism>
<reference evidence="2 3" key="1">
    <citation type="submission" date="2023-03" db="EMBL/GenBank/DDBJ databases">
        <title>Roseibium porphyridii sp. nov. and Roseibium rhodosorbium sp. nov. isolated from marine algae, Porphyridium cruentum and Rhodosorus marinus, respectively.</title>
        <authorList>
            <person name="Lee M.W."/>
            <person name="Choi B.J."/>
            <person name="Lee J.K."/>
            <person name="Choi D.G."/>
            <person name="Baek J.H."/>
            <person name="Bayburt H."/>
            <person name="Kim J.M."/>
            <person name="Han D.M."/>
            <person name="Kim K.H."/>
            <person name="Jeon C.O."/>
        </authorList>
    </citation>
    <scope>NUCLEOTIDE SEQUENCE [LARGE SCALE GENOMIC DNA]</scope>
    <source>
        <strain evidence="2 3">KMA01</strain>
    </source>
</reference>
<gene>
    <name evidence="2" type="ORF">K1718_13170</name>
</gene>
<feature type="chain" id="PRO_5046212041" evidence="1">
    <location>
        <begin position="21"/>
        <end position="126"/>
    </location>
</feature>
<sequence length="126" mass="13257">MKKFIIAVALCPLAIMPALAENIVSSSAVSAGFSIETKIYDAVQSSNAGHVGSGTLAKVKNSLGCYLVKTEFYRHGDPNRGGLTCRVYPKADRWVVEASGPTHNLGTNGGSATSLCQAMCLVIKRP</sequence>